<organism evidence="3">
    <name type="scientific">uncultured bacterium CSLG7</name>
    <dbReference type="NCBI Taxonomy" id="1091577"/>
    <lineage>
        <taxon>Bacteria</taxon>
        <taxon>environmental samples</taxon>
    </lineage>
</organism>
<evidence type="ECO:0000256" key="2">
    <source>
        <dbReference type="SAM" id="SignalP"/>
    </source>
</evidence>
<feature type="compositionally biased region" description="Basic and acidic residues" evidence="1">
    <location>
        <begin position="101"/>
        <end position="130"/>
    </location>
</feature>
<protein>
    <submittedName>
        <fullName evidence="3">Uncharacterized protein</fullName>
    </submittedName>
</protein>
<name>G4WV30_9BACT</name>
<accession>G4WV30</accession>
<dbReference type="EMBL" id="JF429404">
    <property type="protein sequence ID" value="AEQ20282.1"/>
    <property type="molecule type" value="Genomic_DNA"/>
</dbReference>
<evidence type="ECO:0000313" key="3">
    <source>
        <dbReference type="EMBL" id="AEQ20282.1"/>
    </source>
</evidence>
<keyword evidence="2" id="KW-0732">Signal</keyword>
<dbReference type="AlphaFoldDB" id="G4WV30"/>
<feature type="signal peptide" evidence="2">
    <location>
        <begin position="1"/>
        <end position="26"/>
    </location>
</feature>
<reference evidence="3" key="1">
    <citation type="journal article" date="2004" name="Appl. Environ. Microbiol.">
        <title>Long-chain N-acyltyrosine synthases from environmental DNA.</title>
        <authorList>
            <person name="Brady S.F."/>
            <person name="Chao C.J."/>
            <person name="Clardy J."/>
        </authorList>
    </citation>
    <scope>NUCLEOTIDE SEQUENCE</scope>
</reference>
<reference evidence="3" key="2">
    <citation type="journal article" date="2011" name="J. Bacteriol.">
        <title>Long-chain N-acyl amino acid synthases are linked to the putative PEP-CTERM/exosortase protein-sorting system in Gram-negative bacteria.</title>
        <authorList>
            <person name="Craig J.W."/>
            <person name="Cherry M.A."/>
            <person name="Brady S.F."/>
        </authorList>
    </citation>
    <scope>NUCLEOTIDE SEQUENCE</scope>
</reference>
<proteinExistence type="predicted"/>
<evidence type="ECO:0000256" key="1">
    <source>
        <dbReference type="SAM" id="MobiDB-lite"/>
    </source>
</evidence>
<feature type="chain" id="PRO_5003470869" evidence="2">
    <location>
        <begin position="27"/>
        <end position="130"/>
    </location>
</feature>
<sequence length="130" mass="14442">MKKMNPLSFMISAVGILMMASGHNAAAQVAVSIGEPPVCPYGYYEVPPYNCAPDGYYGPEWFSGGIFIGAGPWFHGPDHFYGHVDHHFDFRKGYRGPMPGRGDRAAEHRAPFHGQAMHDSRGREAPRRHK</sequence>
<feature type="region of interest" description="Disordered" evidence="1">
    <location>
        <begin position="99"/>
        <end position="130"/>
    </location>
</feature>